<dbReference type="Proteomes" id="UP000886355">
    <property type="component" value="Unassembled WGS sequence"/>
</dbReference>
<dbReference type="InterPro" id="IPR029069">
    <property type="entry name" value="HotDog_dom_sf"/>
</dbReference>
<accession>A0A7C1B0U0</accession>
<dbReference type="PIRSF" id="PIRSF003230">
    <property type="entry name" value="YbgC"/>
    <property type="match status" value="1"/>
</dbReference>
<reference evidence="3" key="1">
    <citation type="journal article" date="2020" name="mSystems">
        <title>Genome- and Community-Level Interaction Insights into Carbon Utilization and Element Cycling Functions of Hydrothermarchaeota in Hydrothermal Sediment.</title>
        <authorList>
            <person name="Zhou Z."/>
            <person name="Liu Y."/>
            <person name="Xu W."/>
            <person name="Pan J."/>
            <person name="Luo Z.H."/>
            <person name="Li M."/>
        </authorList>
    </citation>
    <scope>NUCLEOTIDE SEQUENCE [LARGE SCALE GENOMIC DNA]</scope>
    <source>
        <strain evidence="3">HyVt-19</strain>
    </source>
</reference>
<dbReference type="InterPro" id="IPR050563">
    <property type="entry name" value="4-hydroxybenzoyl-CoA_TE"/>
</dbReference>
<dbReference type="CDD" id="cd00586">
    <property type="entry name" value="4HBT"/>
    <property type="match status" value="1"/>
</dbReference>
<evidence type="ECO:0000256" key="1">
    <source>
        <dbReference type="ARBA" id="ARBA00005953"/>
    </source>
</evidence>
<dbReference type="Pfam" id="PF13279">
    <property type="entry name" value="4HBT_2"/>
    <property type="match status" value="1"/>
</dbReference>
<comment type="caution">
    <text evidence="3">The sequence shown here is derived from an EMBL/GenBank/DDBJ whole genome shotgun (WGS) entry which is preliminary data.</text>
</comment>
<dbReference type="PANTHER" id="PTHR31793">
    <property type="entry name" value="4-HYDROXYBENZOYL-COA THIOESTERASE FAMILY MEMBER"/>
    <property type="match status" value="1"/>
</dbReference>
<gene>
    <name evidence="3" type="ORF">ENG14_04685</name>
</gene>
<dbReference type="Gene3D" id="3.10.129.10">
    <property type="entry name" value="Hotdog Thioesterase"/>
    <property type="match status" value="1"/>
</dbReference>
<keyword evidence="2" id="KW-0378">Hydrolase</keyword>
<evidence type="ECO:0000256" key="2">
    <source>
        <dbReference type="ARBA" id="ARBA00022801"/>
    </source>
</evidence>
<dbReference type="InterPro" id="IPR006684">
    <property type="entry name" value="YbgC/YbaW"/>
</dbReference>
<proteinExistence type="inferred from homology"/>
<evidence type="ECO:0000313" key="3">
    <source>
        <dbReference type="EMBL" id="HDL90180.1"/>
    </source>
</evidence>
<protein>
    <submittedName>
        <fullName evidence="3">Acyl-CoA thioesterase</fullName>
    </submittedName>
</protein>
<organism evidence="3">
    <name type="scientific">Thermodesulforhabdus norvegica</name>
    <dbReference type="NCBI Taxonomy" id="39841"/>
    <lineage>
        <taxon>Bacteria</taxon>
        <taxon>Pseudomonadati</taxon>
        <taxon>Thermodesulfobacteriota</taxon>
        <taxon>Syntrophobacteria</taxon>
        <taxon>Syntrophobacterales</taxon>
        <taxon>Thermodesulforhabdaceae</taxon>
        <taxon>Thermodesulforhabdus</taxon>
    </lineage>
</organism>
<name>A0A7C1B0U0_9BACT</name>
<dbReference type="EMBL" id="DQZW01000220">
    <property type="protein sequence ID" value="HDL90180.1"/>
    <property type="molecule type" value="Genomic_DNA"/>
</dbReference>
<sequence length="151" mass="17261">MTNQKTFISVPIIIHFGDTDPYGVVYFASYFRYCHHGIEAFFKTLGLPPHRYFRNTDKGFGLPVVDASCKFTRPVWYGEELELRVLINSLKEKSITFGFQFYHAGTSEQVAEGEATIVAIGRDWRARSLPNDLREAVEQFLKSGDCPRRAS</sequence>
<dbReference type="AlphaFoldDB" id="A0A7C1B0U0"/>
<comment type="similarity">
    <text evidence="1">Belongs to the 4-hydroxybenzoyl-CoA thioesterase family.</text>
</comment>
<dbReference type="PANTHER" id="PTHR31793:SF27">
    <property type="entry name" value="NOVEL THIOESTERASE SUPERFAMILY DOMAIN AND SAPOSIN A-TYPE DOMAIN CONTAINING PROTEIN (0610012H03RIK)"/>
    <property type="match status" value="1"/>
</dbReference>
<dbReference type="SUPFAM" id="SSF54637">
    <property type="entry name" value="Thioesterase/thiol ester dehydrase-isomerase"/>
    <property type="match status" value="1"/>
</dbReference>
<dbReference type="GO" id="GO:0047617">
    <property type="term" value="F:fatty acyl-CoA hydrolase activity"/>
    <property type="evidence" value="ECO:0007669"/>
    <property type="project" value="TreeGrafter"/>
</dbReference>